<dbReference type="Ensembl" id="ENSCJPT00005019170.1">
    <property type="protein sequence ID" value="ENSCJPP00005013324.1"/>
    <property type="gene ID" value="ENSCJPG00005011257.1"/>
</dbReference>
<dbReference type="GO" id="GO:0005634">
    <property type="term" value="C:nucleus"/>
    <property type="evidence" value="ECO:0007669"/>
    <property type="project" value="TreeGrafter"/>
</dbReference>
<sequence>MCLVFCAFASWAVKTSDLQAPDAWKTGVCGVICCIERSSVPQFYPRTAFAELVGTKVALRQHQDGIKVAPGCWEQCSQRRSPGS</sequence>
<dbReference type="PANTHER" id="PTHR47282:SF1">
    <property type="entry name" value="PGC-1 AND ERR-INDUCED REGULATOR IN MUSCLE PROTEIN 1"/>
    <property type="match status" value="1"/>
</dbReference>
<evidence type="ECO:0000313" key="3">
    <source>
        <dbReference type="Proteomes" id="UP000694412"/>
    </source>
</evidence>
<feature type="signal peptide" evidence="1">
    <location>
        <begin position="1"/>
        <end position="15"/>
    </location>
</feature>
<dbReference type="AlphaFoldDB" id="A0A8C2YB38"/>
<evidence type="ECO:0000256" key="1">
    <source>
        <dbReference type="SAM" id="SignalP"/>
    </source>
</evidence>
<keyword evidence="1" id="KW-0732">Signal</keyword>
<dbReference type="GeneTree" id="ENSGT00960000189620"/>
<keyword evidence="3" id="KW-1185">Reference proteome</keyword>
<reference evidence="2" key="3">
    <citation type="submission" date="2025-09" db="UniProtKB">
        <authorList>
            <consortium name="Ensembl"/>
        </authorList>
    </citation>
    <scope>IDENTIFICATION</scope>
</reference>
<dbReference type="InterPro" id="IPR043442">
    <property type="entry name" value="Perm1"/>
</dbReference>
<reference evidence="2" key="1">
    <citation type="submission" date="2015-11" db="EMBL/GenBank/DDBJ databases">
        <authorList>
            <consortium name="International Coturnix japonica Genome Analysis Consortium"/>
            <person name="Warren W."/>
            <person name="Burt D.W."/>
            <person name="Antin P.B."/>
            <person name="Lanford R."/>
            <person name="Gros J."/>
            <person name="Wilson R.K."/>
        </authorList>
    </citation>
    <scope>NUCLEOTIDE SEQUENCE [LARGE SCALE GENOMIC DNA]</scope>
</reference>
<accession>A0A8C2YB38</accession>
<dbReference type="GO" id="GO:0006355">
    <property type="term" value="P:regulation of DNA-templated transcription"/>
    <property type="evidence" value="ECO:0007669"/>
    <property type="project" value="InterPro"/>
</dbReference>
<dbReference type="PANTHER" id="PTHR47282">
    <property type="entry name" value="PGC-1 AND ERR-INDUCED REGULATOR IN MUSCLE PROTEIN 1"/>
    <property type="match status" value="1"/>
</dbReference>
<evidence type="ECO:0000313" key="2">
    <source>
        <dbReference type="Ensembl" id="ENSCJPP00005013324.1"/>
    </source>
</evidence>
<feature type="chain" id="PRO_5034648105" description="Secreted protein" evidence="1">
    <location>
        <begin position="16"/>
        <end position="84"/>
    </location>
</feature>
<organism evidence="2 3">
    <name type="scientific">Coturnix japonica</name>
    <name type="common">Japanese quail</name>
    <name type="synonym">Coturnix coturnix japonica</name>
    <dbReference type="NCBI Taxonomy" id="93934"/>
    <lineage>
        <taxon>Eukaryota</taxon>
        <taxon>Metazoa</taxon>
        <taxon>Chordata</taxon>
        <taxon>Craniata</taxon>
        <taxon>Vertebrata</taxon>
        <taxon>Euteleostomi</taxon>
        <taxon>Archelosauria</taxon>
        <taxon>Archosauria</taxon>
        <taxon>Dinosauria</taxon>
        <taxon>Saurischia</taxon>
        <taxon>Theropoda</taxon>
        <taxon>Coelurosauria</taxon>
        <taxon>Aves</taxon>
        <taxon>Neognathae</taxon>
        <taxon>Galloanserae</taxon>
        <taxon>Galliformes</taxon>
        <taxon>Phasianidae</taxon>
        <taxon>Perdicinae</taxon>
        <taxon>Coturnix</taxon>
    </lineage>
</organism>
<dbReference type="GO" id="GO:0014850">
    <property type="term" value="P:response to muscle activity"/>
    <property type="evidence" value="ECO:0007669"/>
    <property type="project" value="TreeGrafter"/>
</dbReference>
<dbReference type="GO" id="GO:0005737">
    <property type="term" value="C:cytoplasm"/>
    <property type="evidence" value="ECO:0007669"/>
    <property type="project" value="TreeGrafter"/>
</dbReference>
<dbReference type="Proteomes" id="UP000694412">
    <property type="component" value="Chromosome 21"/>
</dbReference>
<evidence type="ECO:0008006" key="4">
    <source>
        <dbReference type="Google" id="ProtNLM"/>
    </source>
</evidence>
<reference evidence="2" key="2">
    <citation type="submission" date="2025-08" db="UniProtKB">
        <authorList>
            <consortium name="Ensembl"/>
        </authorList>
    </citation>
    <scope>IDENTIFICATION</scope>
</reference>
<name>A0A8C2YB38_COTJA</name>
<proteinExistence type="predicted"/>
<protein>
    <recommendedName>
        <fullName evidence="4">Secreted protein</fullName>
    </recommendedName>
</protein>